<comment type="catalytic activity">
    <reaction evidence="1 7">
        <text>[protein]-peptidylproline (omega=180) = [protein]-peptidylproline (omega=0)</text>
        <dbReference type="Rhea" id="RHEA:16237"/>
        <dbReference type="Rhea" id="RHEA-COMP:10747"/>
        <dbReference type="Rhea" id="RHEA-COMP:10748"/>
        <dbReference type="ChEBI" id="CHEBI:83833"/>
        <dbReference type="ChEBI" id="CHEBI:83834"/>
        <dbReference type="EC" id="5.2.1.8"/>
    </reaction>
</comment>
<dbReference type="GO" id="GO:0005634">
    <property type="term" value="C:nucleus"/>
    <property type="evidence" value="ECO:0007669"/>
    <property type="project" value="TreeGrafter"/>
</dbReference>
<evidence type="ECO:0000256" key="5">
    <source>
        <dbReference type="ARBA" id="ARBA00023110"/>
    </source>
</evidence>
<evidence type="ECO:0000256" key="8">
    <source>
        <dbReference type="SAM" id="MobiDB-lite"/>
    </source>
</evidence>
<dbReference type="GO" id="GO:0005737">
    <property type="term" value="C:cytoplasm"/>
    <property type="evidence" value="ECO:0007669"/>
    <property type="project" value="UniProtKB-SubCell"/>
</dbReference>
<comment type="function">
    <text evidence="7">PPIases accelerate the folding of proteins. It catalyzes the cis-trans isomerization of proline imidic peptide bonds in oligopeptides.</text>
</comment>
<dbReference type="InterPro" id="IPR004327">
    <property type="entry name" value="Phstyr_phstse_ac"/>
</dbReference>
<dbReference type="PANTHER" id="PTHR10012">
    <property type="entry name" value="SERINE/THREONINE-PROTEIN PHOSPHATASE 2A REGULATORY SUBUNIT B"/>
    <property type="match status" value="1"/>
</dbReference>
<organism evidence="9">
    <name type="scientific">Auxenochlorella protothecoides</name>
    <name type="common">Green microalga</name>
    <name type="synonym">Chlorella protothecoides</name>
    <dbReference type="NCBI Taxonomy" id="3075"/>
    <lineage>
        <taxon>Eukaryota</taxon>
        <taxon>Viridiplantae</taxon>
        <taxon>Chlorophyta</taxon>
        <taxon>core chlorophytes</taxon>
        <taxon>Trebouxiophyceae</taxon>
        <taxon>Chlorellales</taxon>
        <taxon>Chlorellaceae</taxon>
        <taxon>Auxenochlorella</taxon>
    </lineage>
</organism>
<dbReference type="FunFam" id="1.20.120.1150:FF:000002">
    <property type="entry name" value="Serine/threonine-protein phosphatase 2A activator"/>
    <property type="match status" value="1"/>
</dbReference>
<feature type="compositionally biased region" description="Polar residues" evidence="8">
    <location>
        <begin position="51"/>
        <end position="65"/>
    </location>
</feature>
<dbReference type="GO" id="GO:0003755">
    <property type="term" value="F:peptidyl-prolyl cis-trans isomerase activity"/>
    <property type="evidence" value="ECO:0007669"/>
    <property type="project" value="UniProtKB-KW"/>
</dbReference>
<dbReference type="Pfam" id="PF03095">
    <property type="entry name" value="PTPA"/>
    <property type="match status" value="1"/>
</dbReference>
<dbReference type="SUPFAM" id="SSF140984">
    <property type="entry name" value="PTPA-like"/>
    <property type="match status" value="1"/>
</dbReference>
<keyword evidence="4 7" id="KW-0963">Cytoplasm</keyword>
<dbReference type="CDD" id="cd04087">
    <property type="entry name" value="PTPA"/>
    <property type="match status" value="1"/>
</dbReference>
<gene>
    <name evidence="9" type="ORF">g.24028</name>
</gene>
<comment type="subcellular location">
    <subcellularLocation>
        <location evidence="2 7">Cytoplasm</location>
    </subcellularLocation>
</comment>
<dbReference type="InterPro" id="IPR037218">
    <property type="entry name" value="PTPA_sf"/>
</dbReference>
<evidence type="ECO:0000256" key="2">
    <source>
        <dbReference type="ARBA" id="ARBA00004496"/>
    </source>
</evidence>
<keyword evidence="6 7" id="KW-0413">Isomerase</keyword>
<evidence type="ECO:0000256" key="7">
    <source>
        <dbReference type="RuleBase" id="RU361210"/>
    </source>
</evidence>
<dbReference type="GO" id="GO:0008160">
    <property type="term" value="F:protein tyrosine phosphatase activator activity"/>
    <property type="evidence" value="ECO:0007669"/>
    <property type="project" value="TreeGrafter"/>
</dbReference>
<dbReference type="PANTHER" id="PTHR10012:SF0">
    <property type="entry name" value="SERINE_THREONINE-PROTEIN PHOSPHATASE 2A ACTIVATOR"/>
    <property type="match status" value="1"/>
</dbReference>
<evidence type="ECO:0000256" key="3">
    <source>
        <dbReference type="ARBA" id="ARBA00011019"/>
    </source>
</evidence>
<dbReference type="AlphaFoldDB" id="A0A1D1ZRA2"/>
<accession>A0A1D1ZRA2</accession>
<dbReference type="EC" id="5.2.1.8" evidence="7"/>
<evidence type="ECO:0000256" key="4">
    <source>
        <dbReference type="ARBA" id="ARBA00022490"/>
    </source>
</evidence>
<keyword evidence="5 7" id="KW-0697">Rotamase</keyword>
<evidence type="ECO:0000256" key="6">
    <source>
        <dbReference type="ARBA" id="ARBA00023235"/>
    </source>
</evidence>
<dbReference type="Gene3D" id="1.20.120.1150">
    <property type="match status" value="1"/>
</dbReference>
<reference evidence="9" key="1">
    <citation type="submission" date="2015-08" db="EMBL/GenBank/DDBJ databases">
        <authorList>
            <person name="Babu N.S."/>
            <person name="Beckwith C.J."/>
            <person name="Beseler K.G."/>
            <person name="Brison A."/>
            <person name="Carone J.V."/>
            <person name="Caskin T.P."/>
            <person name="Diamond M."/>
            <person name="Durham M.E."/>
            <person name="Foxe J.M."/>
            <person name="Go M."/>
            <person name="Henderson B.A."/>
            <person name="Jones I.B."/>
            <person name="McGettigan J.A."/>
            <person name="Micheletti S.J."/>
            <person name="Nasrallah M.E."/>
            <person name="Ortiz D."/>
            <person name="Piller C.R."/>
            <person name="Privatt S.R."/>
            <person name="Schneider S.L."/>
            <person name="Sharp S."/>
            <person name="Smith T.C."/>
            <person name="Stanton J.D."/>
            <person name="Ullery H.E."/>
            <person name="Wilson R.J."/>
            <person name="Serrano M.G."/>
            <person name="Buck G."/>
            <person name="Lee V."/>
            <person name="Wang Y."/>
            <person name="Carvalho R."/>
            <person name="Voegtly L."/>
            <person name="Shi R."/>
            <person name="Duckworth R."/>
            <person name="Johnson A."/>
            <person name="Loviza R."/>
            <person name="Walstead R."/>
            <person name="Shah Z."/>
            <person name="Kiflezghi M."/>
            <person name="Wade K."/>
            <person name="Ball S.L."/>
            <person name="Bradley K.W."/>
            <person name="Asai D.J."/>
            <person name="Bowman C.A."/>
            <person name="Russell D.A."/>
            <person name="Pope W.H."/>
            <person name="Jacobs-Sera D."/>
            <person name="Hendrix R.W."/>
            <person name="Hatfull G.F."/>
        </authorList>
    </citation>
    <scope>NUCLEOTIDE SEQUENCE</scope>
</reference>
<dbReference type="GO" id="GO:0000159">
    <property type="term" value="C:protein phosphatase type 2A complex"/>
    <property type="evidence" value="ECO:0007669"/>
    <property type="project" value="TreeGrafter"/>
</dbReference>
<feature type="region of interest" description="Disordered" evidence="8">
    <location>
        <begin position="47"/>
        <end position="69"/>
    </location>
</feature>
<evidence type="ECO:0000256" key="1">
    <source>
        <dbReference type="ARBA" id="ARBA00000971"/>
    </source>
</evidence>
<evidence type="ECO:0000313" key="9">
    <source>
        <dbReference type="EMBL" id="JAT69492.1"/>
    </source>
</evidence>
<comment type="similarity">
    <text evidence="3 7">Belongs to the PTPA-type PPIase family.</text>
</comment>
<feature type="non-terminal residue" evidence="9">
    <location>
        <position position="1"/>
    </location>
</feature>
<dbReference type="GO" id="GO:0007052">
    <property type="term" value="P:mitotic spindle organization"/>
    <property type="evidence" value="ECO:0007669"/>
    <property type="project" value="TreeGrafter"/>
</dbReference>
<name>A0A1D1ZRA2_AUXPR</name>
<protein>
    <recommendedName>
        <fullName evidence="7">Serine/threonine-protein phosphatase 2A activator</fullName>
        <ecNumber evidence="7">5.2.1.8</ecNumber>
    </recommendedName>
    <alternativeName>
        <fullName evidence="7">Phosphotyrosyl phosphatase activator</fullName>
    </alternativeName>
</protein>
<dbReference type="InterPro" id="IPR043170">
    <property type="entry name" value="PTPA_C_lid"/>
</dbReference>
<dbReference type="EMBL" id="GDKF01009130">
    <property type="protein sequence ID" value="JAT69492.1"/>
    <property type="molecule type" value="Transcribed_RNA"/>
</dbReference>
<sequence>EILFRDRIDKGVTNLACRWILSYTSSSVGWALPSSCMEPTRAPWATAAVPGSQTARQTESSTTHAPWSKSETRRLDVVIRASARFPEPLPESAEDLAWGAARKEILSLDALEQFLKSESMSSFLGFLLCLNQAALGRSLTSSQRRSPAIEALLEILGSLQRLVDSHPPAERSLRYGNPAFRDWMEGMRTAAPQLLEPLLSGAQAAALPELVSYLQDSFGNSTRIDYGTGHETTFAGLLFCLARLGVLEPGDAAGLVLAVFPAYLALMRRLQTTYWLEPAGSHGVWGLDDYQILPFLWGSAQLVDHGDITPGSIHNPAVLQDGKEEYMYLSAVAFVKQVKKGHLAETSPMLNDISGLPSWTRVNAGMIKMYQAEVLSRLPIMQHFLTGNLLPFQQAA</sequence>
<proteinExistence type="inferred from homology"/>